<comment type="caution">
    <text evidence="1">The sequence shown here is derived from an EMBL/GenBank/DDBJ whole genome shotgun (WGS) entry which is preliminary data.</text>
</comment>
<organism evidence="1 2">
    <name type="scientific">Variovorax rhizosphaerae</name>
    <dbReference type="NCBI Taxonomy" id="1836200"/>
    <lineage>
        <taxon>Bacteria</taxon>
        <taxon>Pseudomonadati</taxon>
        <taxon>Pseudomonadota</taxon>
        <taxon>Betaproteobacteria</taxon>
        <taxon>Burkholderiales</taxon>
        <taxon>Comamonadaceae</taxon>
        <taxon>Variovorax</taxon>
    </lineage>
</organism>
<keyword evidence="2" id="KW-1185">Reference proteome</keyword>
<sequence>MLEVTGPCEGAVRARLKGAQWVSVVRYAARVSEPNALMAVEGMHDLVSLSFSM</sequence>
<accession>A0ABU8WN59</accession>
<dbReference type="EMBL" id="JBBKZT010000007">
    <property type="protein sequence ID" value="MEJ8848389.1"/>
    <property type="molecule type" value="Genomic_DNA"/>
</dbReference>
<reference evidence="1 2" key="1">
    <citation type="submission" date="2024-03" db="EMBL/GenBank/DDBJ databases">
        <title>Novel species of the genus Variovorax.</title>
        <authorList>
            <person name="Liu Q."/>
            <person name="Xin Y.-H."/>
        </authorList>
    </citation>
    <scope>NUCLEOTIDE SEQUENCE [LARGE SCALE GENOMIC DNA]</scope>
    <source>
        <strain evidence="1 2">KACC 18900</strain>
    </source>
</reference>
<gene>
    <name evidence="1" type="ORF">WKW82_17155</name>
</gene>
<dbReference type="Proteomes" id="UP001385892">
    <property type="component" value="Unassembled WGS sequence"/>
</dbReference>
<name>A0ABU8WN59_9BURK</name>
<evidence type="ECO:0000313" key="2">
    <source>
        <dbReference type="Proteomes" id="UP001385892"/>
    </source>
</evidence>
<protein>
    <submittedName>
        <fullName evidence="1">Uncharacterized protein</fullName>
    </submittedName>
</protein>
<proteinExistence type="predicted"/>
<dbReference type="RefSeq" id="WP_340343518.1">
    <property type="nucleotide sequence ID" value="NZ_JBBKZT010000007.1"/>
</dbReference>
<evidence type="ECO:0000313" key="1">
    <source>
        <dbReference type="EMBL" id="MEJ8848389.1"/>
    </source>
</evidence>